<feature type="compositionally biased region" description="Basic and acidic residues" evidence="1">
    <location>
        <begin position="41"/>
        <end position="50"/>
    </location>
</feature>
<feature type="region of interest" description="Disordered" evidence="1">
    <location>
        <begin position="1"/>
        <end position="99"/>
    </location>
</feature>
<feature type="non-terminal residue" evidence="2">
    <location>
        <position position="1"/>
    </location>
</feature>
<sequence>FSTDSDEETSVNRSTRSTSRYQSTASQDNDSIPCRIDGSQDEMKRDKTAENDEDTLLLDGDEEDDRGMDSDSNDDVGDDDTDSDGDEDESDSEDQLGFS</sequence>
<reference evidence="2 3" key="1">
    <citation type="submission" date="2019-04" db="EMBL/GenBank/DDBJ databases">
        <title>Annotation for the trematode Fasciola gigantica.</title>
        <authorList>
            <person name="Choi Y.-J."/>
        </authorList>
    </citation>
    <scope>NUCLEOTIDE SEQUENCE [LARGE SCALE GENOMIC DNA]</scope>
    <source>
        <strain evidence="2">Uganda_cow_1</strain>
    </source>
</reference>
<proteinExistence type="predicted"/>
<gene>
    <name evidence="2" type="ORF">FGIG_11316</name>
</gene>
<feature type="compositionally biased region" description="Acidic residues" evidence="1">
    <location>
        <begin position="51"/>
        <end position="99"/>
    </location>
</feature>
<name>A0A504Z680_FASGI</name>
<feature type="compositionally biased region" description="Low complexity" evidence="1">
    <location>
        <begin position="11"/>
        <end position="26"/>
    </location>
</feature>
<evidence type="ECO:0000313" key="3">
    <source>
        <dbReference type="Proteomes" id="UP000316759"/>
    </source>
</evidence>
<dbReference type="EMBL" id="SUNJ01003241">
    <property type="protein sequence ID" value="TPP65398.1"/>
    <property type="molecule type" value="Genomic_DNA"/>
</dbReference>
<protein>
    <submittedName>
        <fullName evidence="2">Uncharacterized protein</fullName>
    </submittedName>
</protein>
<organism evidence="2 3">
    <name type="scientific">Fasciola gigantica</name>
    <name type="common">Giant liver fluke</name>
    <dbReference type="NCBI Taxonomy" id="46835"/>
    <lineage>
        <taxon>Eukaryota</taxon>
        <taxon>Metazoa</taxon>
        <taxon>Spiralia</taxon>
        <taxon>Lophotrochozoa</taxon>
        <taxon>Platyhelminthes</taxon>
        <taxon>Trematoda</taxon>
        <taxon>Digenea</taxon>
        <taxon>Plagiorchiida</taxon>
        <taxon>Echinostomata</taxon>
        <taxon>Echinostomatoidea</taxon>
        <taxon>Fasciolidae</taxon>
        <taxon>Fasciola</taxon>
    </lineage>
</organism>
<dbReference type="AlphaFoldDB" id="A0A504Z680"/>
<accession>A0A504Z680</accession>
<evidence type="ECO:0000313" key="2">
    <source>
        <dbReference type="EMBL" id="TPP65398.1"/>
    </source>
</evidence>
<comment type="caution">
    <text evidence="2">The sequence shown here is derived from an EMBL/GenBank/DDBJ whole genome shotgun (WGS) entry which is preliminary data.</text>
</comment>
<evidence type="ECO:0000256" key="1">
    <source>
        <dbReference type="SAM" id="MobiDB-lite"/>
    </source>
</evidence>
<dbReference type="Proteomes" id="UP000316759">
    <property type="component" value="Unassembled WGS sequence"/>
</dbReference>
<keyword evidence="3" id="KW-1185">Reference proteome</keyword>